<keyword evidence="1" id="KW-0472">Membrane</keyword>
<keyword evidence="1" id="KW-1133">Transmembrane helix</keyword>
<reference evidence="2 3" key="1">
    <citation type="submission" date="2018-12" db="EMBL/GenBank/DDBJ databases">
        <title>Genome sequence from the cellulolytic species, Caldicellulosiruptor changbaiensis.</title>
        <authorList>
            <person name="Blumer-Schuette S.E."/>
            <person name="Mendoza C."/>
        </authorList>
    </citation>
    <scope>NUCLEOTIDE SEQUENCE [LARGE SCALE GENOMIC DNA]</scope>
    <source>
        <strain evidence="2 3">CBS-Z</strain>
    </source>
</reference>
<dbReference type="KEGG" id="ccha:ELD05_11205"/>
<dbReference type="AlphaFoldDB" id="A0A3T0D7L6"/>
<evidence type="ECO:0008006" key="4">
    <source>
        <dbReference type="Google" id="ProtNLM"/>
    </source>
</evidence>
<gene>
    <name evidence="2" type="ORF">ELD05_11205</name>
</gene>
<evidence type="ECO:0000256" key="1">
    <source>
        <dbReference type="SAM" id="Phobius"/>
    </source>
</evidence>
<protein>
    <recommendedName>
        <fullName evidence="4">Peptidase MA-like domain-containing protein</fullName>
    </recommendedName>
</protein>
<feature type="transmembrane region" description="Helical" evidence="1">
    <location>
        <begin position="6"/>
        <end position="26"/>
    </location>
</feature>
<sequence length="255" mass="30051">MRKEKVIKISIILILIIAVALIINFVPTFKLKTKNMKLIKGNWLDLYYEKEEAAALDAFNYAEKKAEYLCKKLALKQKYKIKVFIYDKQSTFQTKKYGLVALLLNLDWYIGDNVGSTVILTSPANPGKVHTYESVKETLPHEMVHAYQYLINPRMKKWLKEGVALYLTNRGQLKRGDLQRLKIPTYEDIQTENPVKFANINGYTFADKYIEYLDRKYGWSKILQLMKTNDCKKVFNKTAKEIYNEWVEYLYAYYN</sequence>
<dbReference type="EMBL" id="CP034791">
    <property type="protein sequence ID" value="AZT91151.1"/>
    <property type="molecule type" value="Genomic_DNA"/>
</dbReference>
<name>A0A3T0D7L6_9FIRM</name>
<evidence type="ECO:0000313" key="2">
    <source>
        <dbReference type="EMBL" id="AZT91151.1"/>
    </source>
</evidence>
<proteinExistence type="predicted"/>
<dbReference type="Proteomes" id="UP000282930">
    <property type="component" value="Chromosome"/>
</dbReference>
<accession>A0A3T0D7L6</accession>
<evidence type="ECO:0000313" key="3">
    <source>
        <dbReference type="Proteomes" id="UP000282930"/>
    </source>
</evidence>
<keyword evidence="1" id="KW-0812">Transmembrane</keyword>
<keyword evidence="3" id="KW-1185">Reference proteome</keyword>
<organism evidence="2 3">
    <name type="scientific">Caldicellulosiruptor changbaiensis</name>
    <dbReference type="NCBI Taxonomy" id="1222016"/>
    <lineage>
        <taxon>Bacteria</taxon>
        <taxon>Bacillati</taxon>
        <taxon>Bacillota</taxon>
        <taxon>Bacillota incertae sedis</taxon>
        <taxon>Caldicellulosiruptorales</taxon>
        <taxon>Caldicellulosiruptoraceae</taxon>
        <taxon>Caldicellulosiruptor</taxon>
    </lineage>
</organism>
<dbReference type="RefSeq" id="WP_127352489.1">
    <property type="nucleotide sequence ID" value="NZ_CP034791.1"/>
</dbReference>